<evidence type="ECO:0000256" key="1">
    <source>
        <dbReference type="ARBA" id="ARBA00004123"/>
    </source>
</evidence>
<dbReference type="AlphaFoldDB" id="A0AAV3Q442"/>
<feature type="region of interest" description="Disordered" evidence="6">
    <location>
        <begin position="53"/>
        <end position="74"/>
    </location>
</feature>
<dbReference type="FunFam" id="1.10.3180.10:FF:000002">
    <property type="entry name" value="Ethylene insensitive 3-like 1"/>
    <property type="match status" value="1"/>
</dbReference>
<keyword evidence="9" id="KW-1185">Reference proteome</keyword>
<comment type="caution">
    <text evidence="8">The sequence shown here is derived from an EMBL/GenBank/DDBJ whole genome shotgun (WGS) entry which is preliminary data.</text>
</comment>
<protein>
    <recommendedName>
        <fullName evidence="7">Ethylene insensitive 3-like DNA-binding domain-containing protein</fullName>
    </recommendedName>
</protein>
<keyword evidence="5" id="KW-0539">Nucleus</keyword>
<dbReference type="PANTHER" id="PTHR33305:SF30">
    <property type="entry name" value="ETHYLENE INSENSITIVE 3-LIKE 3 PROTEIN"/>
    <property type="match status" value="1"/>
</dbReference>
<dbReference type="SUPFAM" id="SSF116768">
    <property type="entry name" value="DNA-binding domain of EIN3-like"/>
    <property type="match status" value="1"/>
</dbReference>
<comment type="similarity">
    <text evidence="2">Belongs to the EIN3 family.</text>
</comment>
<feature type="region of interest" description="Disordered" evidence="6">
    <location>
        <begin position="282"/>
        <end position="411"/>
    </location>
</feature>
<sequence>MDEIGVDISLDIEIDSIAEKDVSDEEIEEGELERRMWKDRVKLKRMKEKQKLAALQAAEKQKEAKQTTDQARRKKMSRAQDGILKYMLKLMEVCNARGFVYGIVPEKGKAVSGASDNIRAWWKEKVKFDKNGPAAIAKYEAESRAWEDAQGHLKGDMQSVLQDLQDATLGSLLSSLMQHCKPPQRKYPLEKGAPPPWWPTGNEEWWANLGLPRGQAPPYKKPHDLKKMWKVGVLTSVIKHMSPDIAKARKLVRQSKCLQDKMTAKETSIWLGVLSREEALTRQPSSDCGSSIVIDAPSGRRGGKKKHSLSSDSDSDYDVDGVDAVGSTSSRDKRINQPEGIQSLKDVSQTPQDKDGKAQPQVDGGNIQPQNKDGKPERTRKRKCSRDQHETLPVDNPHHEEQRKTLPITNNITAGHLRQDIVCDNGAKNSMKMLDRTSEDQYPRHGIHLDNDSRTGMKIMDGTSESQFQLQATDSNIAIPNSVSMISSQIFIEGGSTYCPAAQTAETMPYDPILHHRHQHSLLPHEPANLEVHVGDQFSGIPNNPQVSCLHATQQISGVSPYAPQNSNSSHEPEIPNFLSGLYHGPPNPEFAQVSQYHGLDQRPTYELYPSSVEFAPNHGSSMPQVPLDDLQIRLDQTECQSTMQHSNANEISDHLQLYGKEAIQNEQKGHVDFPFTSASNILSPRFEPFSPFNLGSEEWEQFLSDDLMTHCAS</sequence>
<evidence type="ECO:0000256" key="2">
    <source>
        <dbReference type="ARBA" id="ARBA00009416"/>
    </source>
</evidence>
<dbReference type="InterPro" id="IPR047091">
    <property type="entry name" value="EIN3-like_DNA-bd"/>
</dbReference>
<feature type="compositionally biased region" description="Basic and acidic residues" evidence="6">
    <location>
        <begin position="385"/>
        <end position="404"/>
    </location>
</feature>
<dbReference type="GO" id="GO:0000976">
    <property type="term" value="F:transcription cis-regulatory region binding"/>
    <property type="evidence" value="ECO:0007669"/>
    <property type="project" value="UniProtKB-ARBA"/>
</dbReference>
<proteinExistence type="inferred from homology"/>
<dbReference type="Pfam" id="PF04873">
    <property type="entry name" value="EIN3_DNA-bd"/>
    <property type="match status" value="1"/>
</dbReference>
<dbReference type="EMBL" id="BAABME010003056">
    <property type="protein sequence ID" value="GAA0157218.1"/>
    <property type="molecule type" value="Genomic_DNA"/>
</dbReference>
<evidence type="ECO:0000256" key="3">
    <source>
        <dbReference type="ARBA" id="ARBA00022745"/>
    </source>
</evidence>
<evidence type="ECO:0000256" key="6">
    <source>
        <dbReference type="SAM" id="MobiDB-lite"/>
    </source>
</evidence>
<dbReference type="GO" id="GO:0003700">
    <property type="term" value="F:DNA-binding transcription factor activity"/>
    <property type="evidence" value="ECO:0007669"/>
    <property type="project" value="InterPro"/>
</dbReference>
<dbReference type="FunFam" id="1.10.3180.10:FF:000001">
    <property type="entry name" value="Ethylene insensitive 3-like 1"/>
    <property type="match status" value="1"/>
</dbReference>
<dbReference type="PANTHER" id="PTHR33305">
    <property type="entry name" value="ETHYLENE INSENSITIVE 3-LIKE 2 PROTEIN"/>
    <property type="match status" value="1"/>
</dbReference>
<reference evidence="8 9" key="1">
    <citation type="submission" date="2024-01" db="EMBL/GenBank/DDBJ databases">
        <title>The complete chloroplast genome sequence of Lithospermum erythrorhizon: insights into the phylogenetic relationship among Boraginaceae species and the maternal lineages of purple gromwells.</title>
        <authorList>
            <person name="Okada T."/>
            <person name="Watanabe K."/>
        </authorList>
    </citation>
    <scope>NUCLEOTIDE SEQUENCE [LARGE SCALE GENOMIC DNA]</scope>
</reference>
<dbReference type="GO" id="GO:0005634">
    <property type="term" value="C:nucleus"/>
    <property type="evidence" value="ECO:0007669"/>
    <property type="project" value="UniProtKB-SubCell"/>
</dbReference>
<keyword evidence="3" id="KW-0936">Ethylene signaling pathway</keyword>
<dbReference type="Proteomes" id="UP001454036">
    <property type="component" value="Unassembled WGS sequence"/>
</dbReference>
<evidence type="ECO:0000256" key="4">
    <source>
        <dbReference type="ARBA" id="ARBA00023125"/>
    </source>
</evidence>
<keyword evidence="4" id="KW-0238">DNA-binding</keyword>
<organism evidence="8 9">
    <name type="scientific">Lithospermum erythrorhizon</name>
    <name type="common">Purple gromwell</name>
    <name type="synonym">Lithospermum officinale var. erythrorhizon</name>
    <dbReference type="NCBI Taxonomy" id="34254"/>
    <lineage>
        <taxon>Eukaryota</taxon>
        <taxon>Viridiplantae</taxon>
        <taxon>Streptophyta</taxon>
        <taxon>Embryophyta</taxon>
        <taxon>Tracheophyta</taxon>
        <taxon>Spermatophyta</taxon>
        <taxon>Magnoliopsida</taxon>
        <taxon>eudicotyledons</taxon>
        <taxon>Gunneridae</taxon>
        <taxon>Pentapetalae</taxon>
        <taxon>asterids</taxon>
        <taxon>lamiids</taxon>
        <taxon>Boraginales</taxon>
        <taxon>Boraginaceae</taxon>
        <taxon>Boraginoideae</taxon>
        <taxon>Lithospermeae</taxon>
        <taxon>Lithospermum</taxon>
    </lineage>
</organism>
<evidence type="ECO:0000259" key="7">
    <source>
        <dbReference type="Pfam" id="PF04873"/>
    </source>
</evidence>
<dbReference type="GO" id="GO:0009873">
    <property type="term" value="P:ethylene-activated signaling pathway"/>
    <property type="evidence" value="ECO:0007669"/>
    <property type="project" value="UniProtKB-KW"/>
</dbReference>
<accession>A0AAV3Q442</accession>
<feature type="domain" description="Ethylene insensitive 3-like DNA-binding" evidence="7">
    <location>
        <begin position="31"/>
        <end position="278"/>
    </location>
</feature>
<dbReference type="InterPro" id="IPR023278">
    <property type="entry name" value="Ethylene_insens-like_DNA-bd"/>
</dbReference>
<gene>
    <name evidence="8" type="ORF">LIER_14532</name>
</gene>
<evidence type="ECO:0000313" key="8">
    <source>
        <dbReference type="EMBL" id="GAA0157218.1"/>
    </source>
</evidence>
<name>A0AAV3Q442_LITER</name>
<evidence type="ECO:0000313" key="9">
    <source>
        <dbReference type="Proteomes" id="UP001454036"/>
    </source>
</evidence>
<comment type="subcellular location">
    <subcellularLocation>
        <location evidence="1">Nucleus</location>
    </subcellularLocation>
</comment>
<dbReference type="Gene3D" id="1.10.3180.10">
    <property type="entry name" value="DNA-binding domain of EIN3-like"/>
    <property type="match status" value="2"/>
</dbReference>
<dbReference type="InterPro" id="IPR006957">
    <property type="entry name" value="EIN3"/>
</dbReference>
<evidence type="ECO:0000256" key="5">
    <source>
        <dbReference type="ARBA" id="ARBA00023242"/>
    </source>
</evidence>